<protein>
    <submittedName>
        <fullName evidence="2">Uncharacterized protein</fullName>
    </submittedName>
</protein>
<dbReference type="SUPFAM" id="SSF54909">
    <property type="entry name" value="Dimeric alpha+beta barrel"/>
    <property type="match status" value="1"/>
</dbReference>
<evidence type="ECO:0000313" key="3">
    <source>
        <dbReference type="Proteomes" id="UP001271007"/>
    </source>
</evidence>
<dbReference type="EMBL" id="JAWDJX010000062">
    <property type="protein sequence ID" value="KAK3047431.1"/>
    <property type="molecule type" value="Genomic_DNA"/>
</dbReference>
<keyword evidence="1" id="KW-0732">Signal</keyword>
<accession>A0AAJ0DCA3</accession>
<evidence type="ECO:0000256" key="1">
    <source>
        <dbReference type="SAM" id="SignalP"/>
    </source>
</evidence>
<reference evidence="2" key="1">
    <citation type="submission" date="2023-04" db="EMBL/GenBank/DDBJ databases">
        <title>Black Yeasts Isolated from many extreme environments.</title>
        <authorList>
            <person name="Coleine C."/>
            <person name="Stajich J.E."/>
            <person name="Selbmann L."/>
        </authorList>
    </citation>
    <scope>NUCLEOTIDE SEQUENCE</scope>
    <source>
        <strain evidence="2">CCFEE 5312</strain>
    </source>
</reference>
<dbReference type="Proteomes" id="UP001271007">
    <property type="component" value="Unassembled WGS sequence"/>
</dbReference>
<comment type="caution">
    <text evidence="2">The sequence shown here is derived from an EMBL/GenBank/DDBJ whole genome shotgun (WGS) entry which is preliminary data.</text>
</comment>
<proteinExistence type="predicted"/>
<dbReference type="AlphaFoldDB" id="A0AAJ0DCA3"/>
<gene>
    <name evidence="2" type="ORF">LTR09_011178</name>
</gene>
<sequence>MAEGKKSFLLGSATLVVWGGVTSTQADEDALNDWWTNEHLPERLSIPGFLRARRYACRDDSTKSTEYMTFYEVSKLDVLTSEPYMEKLNNPTPGTKQHLPTLATMNRAACQLVHSESRIHLNGCMSGLGATVALLVLSLPAGLETVNIWQGFIFDAFDKMQKSDKSIMSLHLVREDAAATQPGSTSQSYINSNLKSSEDRGIIRWVMLLEFSRRWDATHEGVRDVLKPVIDELSGASEAQKDVTFDIHAFAGN</sequence>
<feature type="chain" id="PRO_5042499452" evidence="1">
    <location>
        <begin position="24"/>
        <end position="253"/>
    </location>
</feature>
<keyword evidence="3" id="KW-1185">Reference proteome</keyword>
<organism evidence="2 3">
    <name type="scientific">Extremus antarcticus</name>
    <dbReference type="NCBI Taxonomy" id="702011"/>
    <lineage>
        <taxon>Eukaryota</taxon>
        <taxon>Fungi</taxon>
        <taxon>Dikarya</taxon>
        <taxon>Ascomycota</taxon>
        <taxon>Pezizomycotina</taxon>
        <taxon>Dothideomycetes</taxon>
        <taxon>Dothideomycetidae</taxon>
        <taxon>Mycosphaerellales</taxon>
        <taxon>Extremaceae</taxon>
        <taxon>Extremus</taxon>
    </lineage>
</organism>
<dbReference type="InterPro" id="IPR011008">
    <property type="entry name" value="Dimeric_a/b-barrel"/>
</dbReference>
<name>A0AAJ0DCA3_9PEZI</name>
<feature type="signal peptide" evidence="1">
    <location>
        <begin position="1"/>
        <end position="23"/>
    </location>
</feature>
<evidence type="ECO:0000313" key="2">
    <source>
        <dbReference type="EMBL" id="KAK3047431.1"/>
    </source>
</evidence>